<keyword evidence="10" id="KW-1185">Reference proteome</keyword>
<evidence type="ECO:0000256" key="6">
    <source>
        <dbReference type="ARBA" id="ARBA00023136"/>
    </source>
</evidence>
<evidence type="ECO:0000256" key="4">
    <source>
        <dbReference type="ARBA" id="ARBA00022692"/>
    </source>
</evidence>
<dbReference type="PANTHER" id="PTHR30252:SF0">
    <property type="entry name" value="PEPTIDE TRANSPORTER CSTA"/>
    <property type="match status" value="1"/>
</dbReference>
<dbReference type="Pfam" id="PF02554">
    <property type="entry name" value="CstA"/>
    <property type="match status" value="2"/>
</dbReference>
<feature type="transmembrane region" description="Helical" evidence="7">
    <location>
        <begin position="404"/>
        <end position="427"/>
    </location>
</feature>
<dbReference type="OrthoDB" id="9761224at2"/>
<feature type="transmembrane region" description="Helical" evidence="7">
    <location>
        <begin position="448"/>
        <end position="465"/>
    </location>
</feature>
<dbReference type="InterPro" id="IPR051605">
    <property type="entry name" value="CstA"/>
</dbReference>
<evidence type="ECO:0000259" key="8">
    <source>
        <dbReference type="Pfam" id="PF02554"/>
    </source>
</evidence>
<feature type="transmembrane region" description="Helical" evidence="7">
    <location>
        <begin position="85"/>
        <end position="109"/>
    </location>
</feature>
<feature type="transmembrane region" description="Helical" evidence="7">
    <location>
        <begin position="130"/>
        <end position="151"/>
    </location>
</feature>
<protein>
    <submittedName>
        <fullName evidence="9">Carbon starvation protein</fullName>
    </submittedName>
</protein>
<evidence type="ECO:0000256" key="2">
    <source>
        <dbReference type="ARBA" id="ARBA00007755"/>
    </source>
</evidence>
<feature type="transmembrane region" description="Helical" evidence="7">
    <location>
        <begin position="302"/>
        <end position="322"/>
    </location>
</feature>
<dbReference type="PANTHER" id="PTHR30252">
    <property type="entry name" value="INNER MEMBRANE PEPTIDE TRANSPORTER"/>
    <property type="match status" value="1"/>
</dbReference>
<feature type="transmembrane region" description="Helical" evidence="7">
    <location>
        <begin position="271"/>
        <end position="290"/>
    </location>
</feature>
<keyword evidence="4 7" id="KW-0812">Transmembrane</keyword>
<sequence>MNGILLALIGLVVYALGFRFYSKYVAQKIFRLDPNYVTPAHRYKDGVDYVPTNKFVLWGHHFTSVAGAAPILGPAIAVYWGWLPAVLWVVLGTVFAAGVHDFGTLVLSVRNKGQSVGTLAHKLVGQRAKILFLFIILILVLMVNAVFAWVISNLFVSYPSSVIPVFIQIPLAIWIGYAVYKRSKKMLLPSLAALVVMYVTAVIASRVDFLQIDLVAYMGGADADGLFGLGARNSAFLIWIVILMIYVYIASTLPVWKLLQPRDFINSHQLVVGLLILYLGLVFTNPEVAAPAFNSNATDVSWFPLLFITIACGAISGFHGLVSSGTSSKQLDKETDARFVGYGGAVGEGILALISIIAVVTLFSGTDAFSAVYSSFGEASASGLGNFVEGAAVLAQGLAIPSDIAATIVSVIVVSFAATTLDTSVRLMRYIIAELGVEYKVPTLTKTHVATSIAVVSSAILVVLPEGGGRGFGAGGYLLWPLFGTSNQLLAGISLLLISIWLKRQGRNYAVTLIPMIFLMFMTLWAMFQQVVFQWSWFGSDSNMLLFVLGAIIFVFAVWIVLTAFQALSGRITPPVDEDKKDVG</sequence>
<dbReference type="RefSeq" id="WP_072890627.1">
    <property type="nucleotide sequence ID" value="NZ_FQVW01000022.1"/>
</dbReference>
<dbReference type="Proteomes" id="UP000183988">
    <property type="component" value="Unassembled WGS sequence"/>
</dbReference>
<evidence type="ECO:0000256" key="5">
    <source>
        <dbReference type="ARBA" id="ARBA00022989"/>
    </source>
</evidence>
<dbReference type="STRING" id="930117.SAMN05216225_102247"/>
<feature type="transmembrane region" description="Helical" evidence="7">
    <location>
        <begin position="187"/>
        <end position="207"/>
    </location>
</feature>
<feature type="domain" description="CstA N-terminal" evidence="8">
    <location>
        <begin position="368"/>
        <end position="526"/>
    </location>
</feature>
<gene>
    <name evidence="9" type="ORF">SAMN05216225_102247</name>
</gene>
<organism evidence="9 10">
    <name type="scientific">Ornithinibacillus halophilus</name>
    <dbReference type="NCBI Taxonomy" id="930117"/>
    <lineage>
        <taxon>Bacteria</taxon>
        <taxon>Bacillati</taxon>
        <taxon>Bacillota</taxon>
        <taxon>Bacilli</taxon>
        <taxon>Bacillales</taxon>
        <taxon>Bacillaceae</taxon>
        <taxon>Ornithinibacillus</taxon>
    </lineage>
</organism>
<reference evidence="9 10" key="1">
    <citation type="submission" date="2016-11" db="EMBL/GenBank/DDBJ databases">
        <authorList>
            <person name="Jaros S."/>
            <person name="Januszkiewicz K."/>
            <person name="Wedrychowicz H."/>
        </authorList>
    </citation>
    <scope>NUCLEOTIDE SEQUENCE [LARGE SCALE GENOMIC DNA]</scope>
    <source>
        <strain evidence="9 10">IBRC-M 10683</strain>
    </source>
</reference>
<comment type="similarity">
    <text evidence="2">Belongs to the peptide transporter carbon starvation (CstA) (TC 2.A.114) family.</text>
</comment>
<dbReference type="AlphaFoldDB" id="A0A1M5IB87"/>
<feature type="transmembrane region" description="Helical" evidence="7">
    <location>
        <begin position="509"/>
        <end position="532"/>
    </location>
</feature>
<feature type="transmembrane region" description="Helical" evidence="7">
    <location>
        <begin position="477"/>
        <end position="502"/>
    </location>
</feature>
<evidence type="ECO:0000256" key="1">
    <source>
        <dbReference type="ARBA" id="ARBA00004651"/>
    </source>
</evidence>
<feature type="domain" description="CstA N-terminal" evidence="8">
    <location>
        <begin position="2"/>
        <end position="365"/>
    </location>
</feature>
<evidence type="ECO:0000313" key="10">
    <source>
        <dbReference type="Proteomes" id="UP000183988"/>
    </source>
</evidence>
<feature type="transmembrane region" description="Helical" evidence="7">
    <location>
        <begin position="342"/>
        <end position="363"/>
    </location>
</feature>
<dbReference type="GO" id="GO:0005886">
    <property type="term" value="C:plasma membrane"/>
    <property type="evidence" value="ECO:0007669"/>
    <property type="project" value="UniProtKB-SubCell"/>
</dbReference>
<feature type="transmembrane region" description="Helical" evidence="7">
    <location>
        <begin position="236"/>
        <end position="259"/>
    </location>
</feature>
<keyword evidence="3" id="KW-1003">Cell membrane</keyword>
<dbReference type="InterPro" id="IPR003706">
    <property type="entry name" value="CstA_N"/>
</dbReference>
<evidence type="ECO:0000256" key="3">
    <source>
        <dbReference type="ARBA" id="ARBA00022475"/>
    </source>
</evidence>
<evidence type="ECO:0000313" key="9">
    <source>
        <dbReference type="EMBL" id="SHG25053.1"/>
    </source>
</evidence>
<keyword evidence="6 7" id="KW-0472">Membrane</keyword>
<keyword evidence="5 7" id="KW-1133">Transmembrane helix</keyword>
<accession>A0A1M5IB87</accession>
<proteinExistence type="inferred from homology"/>
<dbReference type="GO" id="GO:0009267">
    <property type="term" value="P:cellular response to starvation"/>
    <property type="evidence" value="ECO:0007669"/>
    <property type="project" value="InterPro"/>
</dbReference>
<evidence type="ECO:0000256" key="7">
    <source>
        <dbReference type="SAM" id="Phobius"/>
    </source>
</evidence>
<feature type="transmembrane region" description="Helical" evidence="7">
    <location>
        <begin position="163"/>
        <end position="180"/>
    </location>
</feature>
<feature type="transmembrane region" description="Helical" evidence="7">
    <location>
        <begin position="544"/>
        <end position="565"/>
    </location>
</feature>
<comment type="subcellular location">
    <subcellularLocation>
        <location evidence="1">Cell membrane</location>
        <topology evidence="1">Multi-pass membrane protein</topology>
    </subcellularLocation>
</comment>
<dbReference type="EMBL" id="FQVW01000022">
    <property type="protein sequence ID" value="SHG25053.1"/>
    <property type="molecule type" value="Genomic_DNA"/>
</dbReference>
<name>A0A1M5IB87_9BACI</name>